<dbReference type="SUPFAM" id="SSF50249">
    <property type="entry name" value="Nucleic acid-binding proteins"/>
    <property type="match status" value="1"/>
</dbReference>
<feature type="compositionally biased region" description="Polar residues" evidence="1">
    <location>
        <begin position="214"/>
        <end position="234"/>
    </location>
</feature>
<dbReference type="AlphaFoldDB" id="A0AAD7SNH9"/>
<dbReference type="InterPro" id="IPR012340">
    <property type="entry name" value="NA-bd_OB-fold"/>
</dbReference>
<dbReference type="GO" id="GO:0005737">
    <property type="term" value="C:cytoplasm"/>
    <property type="evidence" value="ECO:0007669"/>
    <property type="project" value="TreeGrafter"/>
</dbReference>
<dbReference type="Proteomes" id="UP001221898">
    <property type="component" value="Unassembled WGS sequence"/>
</dbReference>
<evidence type="ECO:0000313" key="2">
    <source>
        <dbReference type="EMBL" id="KAJ8405890.1"/>
    </source>
</evidence>
<evidence type="ECO:0008006" key="4">
    <source>
        <dbReference type="Google" id="ProtNLM"/>
    </source>
</evidence>
<dbReference type="EMBL" id="JAINUG010000046">
    <property type="protein sequence ID" value="KAJ8405890.1"/>
    <property type="molecule type" value="Genomic_DNA"/>
</dbReference>
<feature type="compositionally biased region" description="Polar residues" evidence="1">
    <location>
        <begin position="263"/>
        <end position="272"/>
    </location>
</feature>
<dbReference type="PANTHER" id="PTHR35537:SF1">
    <property type="entry name" value="DNA DAMAGE-INDUCED APOPTOSIS SUPPRESSOR PROTEIN"/>
    <property type="match status" value="1"/>
</dbReference>
<dbReference type="GO" id="GO:1902230">
    <property type="term" value="P:negative regulation of intrinsic apoptotic signaling pathway in response to DNA damage"/>
    <property type="evidence" value="ECO:0007669"/>
    <property type="project" value="InterPro"/>
</dbReference>
<dbReference type="Gene3D" id="2.40.50.140">
    <property type="entry name" value="Nucleic acid-binding proteins"/>
    <property type="match status" value="1"/>
</dbReference>
<comment type="caution">
    <text evidence="2">The sequence shown here is derived from an EMBL/GenBank/DDBJ whole genome shotgun (WGS) entry which is preliminary data.</text>
</comment>
<reference evidence="2" key="1">
    <citation type="journal article" date="2023" name="Science">
        <title>Genome structures resolve the early diversification of teleost fishes.</title>
        <authorList>
            <person name="Parey E."/>
            <person name="Louis A."/>
            <person name="Montfort J."/>
            <person name="Bouchez O."/>
            <person name="Roques C."/>
            <person name="Iampietro C."/>
            <person name="Lluch J."/>
            <person name="Castinel A."/>
            <person name="Donnadieu C."/>
            <person name="Desvignes T."/>
            <person name="Floi Bucao C."/>
            <person name="Jouanno E."/>
            <person name="Wen M."/>
            <person name="Mejri S."/>
            <person name="Dirks R."/>
            <person name="Jansen H."/>
            <person name="Henkel C."/>
            <person name="Chen W.J."/>
            <person name="Zahm M."/>
            <person name="Cabau C."/>
            <person name="Klopp C."/>
            <person name="Thompson A.W."/>
            <person name="Robinson-Rechavi M."/>
            <person name="Braasch I."/>
            <person name="Lecointre G."/>
            <person name="Bobe J."/>
            <person name="Postlethwait J.H."/>
            <person name="Berthelot C."/>
            <person name="Roest Crollius H."/>
            <person name="Guiguen Y."/>
        </authorList>
    </citation>
    <scope>NUCLEOTIDE SEQUENCE</scope>
    <source>
        <strain evidence="2">NC1722</strain>
    </source>
</reference>
<sequence length="333" mass="36686">MPAACIPISCSVLSLRDSCVMYPCCLNCVTRLQKNQSDVRCSCPKCGFTCTVQDVNYRYRLSLNVKRNSDIFGVTVFGSCLNLYFGIPAVGLQRFLDESKKKAGDPQGGCVHSLLIKAVEDCFVGRRFEFGIKPSRREVGEGTLFNERRLPTLLNCNSGGFLASWIALPNGAVGGSPVFRYFERLLKAARLTDLSVSLHPGERPDSPERDDPTTLKSFECSSTSFRGSPSQHSHGTPRFPGLWLRSPGIITSSAEQEEHSCSETDGTALSSQRRCRKSHRSPHKCTLGTPSRFLTPQDVPLDAEGDVREPHSFVSSYAERRPPKAEQQPCAEG</sequence>
<gene>
    <name evidence="2" type="ORF">AAFF_G00313270</name>
</gene>
<feature type="compositionally biased region" description="Basic and acidic residues" evidence="1">
    <location>
        <begin position="200"/>
        <end position="213"/>
    </location>
</feature>
<dbReference type="GO" id="GO:0005634">
    <property type="term" value="C:nucleus"/>
    <property type="evidence" value="ECO:0007669"/>
    <property type="project" value="TreeGrafter"/>
</dbReference>
<feature type="region of interest" description="Disordered" evidence="1">
    <location>
        <begin position="197"/>
        <end position="333"/>
    </location>
</feature>
<protein>
    <recommendedName>
        <fullName evidence="4">Replication factor A C-terminal domain-containing protein</fullName>
    </recommendedName>
</protein>
<proteinExistence type="predicted"/>
<name>A0AAD7SNH9_9TELE</name>
<dbReference type="InterPro" id="IPR043522">
    <property type="entry name" value="DDIAS"/>
</dbReference>
<organism evidence="2 3">
    <name type="scientific">Aldrovandia affinis</name>
    <dbReference type="NCBI Taxonomy" id="143900"/>
    <lineage>
        <taxon>Eukaryota</taxon>
        <taxon>Metazoa</taxon>
        <taxon>Chordata</taxon>
        <taxon>Craniata</taxon>
        <taxon>Vertebrata</taxon>
        <taxon>Euteleostomi</taxon>
        <taxon>Actinopterygii</taxon>
        <taxon>Neopterygii</taxon>
        <taxon>Teleostei</taxon>
        <taxon>Notacanthiformes</taxon>
        <taxon>Halosauridae</taxon>
        <taxon>Aldrovandia</taxon>
    </lineage>
</organism>
<keyword evidence="3" id="KW-1185">Reference proteome</keyword>
<accession>A0AAD7SNH9</accession>
<evidence type="ECO:0000313" key="3">
    <source>
        <dbReference type="Proteomes" id="UP001221898"/>
    </source>
</evidence>
<dbReference type="PANTHER" id="PTHR35537">
    <property type="entry name" value="DNA DAMAGE-INDUCIBLE APOPTOSIS SUPPRESSOR PROTEIN DDIAS"/>
    <property type="match status" value="1"/>
</dbReference>
<evidence type="ECO:0000256" key="1">
    <source>
        <dbReference type="SAM" id="MobiDB-lite"/>
    </source>
</evidence>
<feature type="compositionally biased region" description="Basic residues" evidence="1">
    <location>
        <begin position="273"/>
        <end position="283"/>
    </location>
</feature>